<dbReference type="RefSeq" id="WP_344499792.1">
    <property type="nucleotide sequence ID" value="NZ_BAAAQD010000001.1"/>
</dbReference>
<dbReference type="InterPro" id="IPR036291">
    <property type="entry name" value="NAD(P)-bd_dom_sf"/>
</dbReference>
<dbReference type="Gene3D" id="3.40.50.720">
    <property type="entry name" value="NAD(P)-binding Rossmann-like Domain"/>
    <property type="match status" value="1"/>
</dbReference>
<keyword evidence="1" id="KW-0560">Oxidoreductase</keyword>
<dbReference type="PROSITE" id="PS01162">
    <property type="entry name" value="QOR_ZETA_CRYSTAL"/>
    <property type="match status" value="1"/>
</dbReference>
<dbReference type="Gene3D" id="3.90.180.10">
    <property type="entry name" value="Medium-chain alcohol dehydrogenases, catalytic domain"/>
    <property type="match status" value="1"/>
</dbReference>
<dbReference type="InterPro" id="IPR013154">
    <property type="entry name" value="ADH-like_N"/>
</dbReference>
<name>A0ABN1ZMG4_9ACTN</name>
<dbReference type="SUPFAM" id="SSF50129">
    <property type="entry name" value="GroES-like"/>
    <property type="match status" value="1"/>
</dbReference>
<evidence type="ECO:0000313" key="3">
    <source>
        <dbReference type="EMBL" id="GAA1501120.1"/>
    </source>
</evidence>
<protein>
    <submittedName>
        <fullName evidence="3">Medium chain dehydrogenase/reductase family protein</fullName>
    </submittedName>
</protein>
<dbReference type="PANTHER" id="PTHR44054">
    <property type="entry name" value="SYNAPTIC VESICLE MEMBRANE PROTEIN VAT-1 HOMOLOG-LIKE"/>
    <property type="match status" value="1"/>
</dbReference>
<evidence type="ECO:0000313" key="4">
    <source>
        <dbReference type="Proteomes" id="UP001501470"/>
    </source>
</evidence>
<gene>
    <name evidence="3" type="ORF">GCM10009827_009230</name>
</gene>
<evidence type="ECO:0000256" key="1">
    <source>
        <dbReference type="ARBA" id="ARBA00023002"/>
    </source>
</evidence>
<dbReference type="SUPFAM" id="SSF51735">
    <property type="entry name" value="NAD(P)-binding Rossmann-fold domains"/>
    <property type="match status" value="1"/>
</dbReference>
<keyword evidence="4" id="KW-1185">Reference proteome</keyword>
<dbReference type="EMBL" id="BAAAQD010000001">
    <property type="protein sequence ID" value="GAA1501120.1"/>
    <property type="molecule type" value="Genomic_DNA"/>
</dbReference>
<dbReference type="Pfam" id="PF08240">
    <property type="entry name" value="ADH_N"/>
    <property type="match status" value="1"/>
</dbReference>
<dbReference type="Proteomes" id="UP001501470">
    <property type="component" value="Unassembled WGS sequence"/>
</dbReference>
<dbReference type="InterPro" id="IPR011032">
    <property type="entry name" value="GroES-like_sf"/>
</dbReference>
<sequence length="341" mass="36529">MRAVWITRAGGPEVLEVRTTPNPSPAAGEIRIRVHAAGLNFAEVMARQGLYPDAPRLPCVVGYEVAGVVDAHGPGVDGPAIGSRVLALVRFGGHAELVCAPVAQVVELPDALGFEEAAAIPVNYLTAYHMLFRVANLRAGHRILVHMAAGGVGLAVLQLCRTVPDVVTFGTASAGKHEVLREFGCTHPIDYRTEDYAARVRALTGGDGVDIVLDPLGGRDWKRGMRLLRPVGQLIAYGFANAASGERRSILRLARQAVGVPLLSPLGLMNQNRTVSGVNLGHLWGRPDLLREELSALMDLWHAGVVKPRIDGVYPFDRAADAHRRLGERHNIGKVLLVPSG</sequence>
<reference evidence="3 4" key="1">
    <citation type="journal article" date="2019" name="Int. J. Syst. Evol. Microbiol.">
        <title>The Global Catalogue of Microorganisms (GCM) 10K type strain sequencing project: providing services to taxonomists for standard genome sequencing and annotation.</title>
        <authorList>
            <consortium name="The Broad Institute Genomics Platform"/>
            <consortium name="The Broad Institute Genome Sequencing Center for Infectious Disease"/>
            <person name="Wu L."/>
            <person name="Ma J."/>
        </authorList>
    </citation>
    <scope>NUCLEOTIDE SEQUENCE [LARGE SCALE GENOMIC DNA]</scope>
    <source>
        <strain evidence="3 4">JCM 15933</strain>
    </source>
</reference>
<dbReference type="InterPro" id="IPR052100">
    <property type="entry name" value="SV-ATPase_mito-regulator"/>
</dbReference>
<dbReference type="SMART" id="SM00829">
    <property type="entry name" value="PKS_ER"/>
    <property type="match status" value="1"/>
</dbReference>
<dbReference type="Pfam" id="PF13602">
    <property type="entry name" value="ADH_zinc_N_2"/>
    <property type="match status" value="1"/>
</dbReference>
<comment type="caution">
    <text evidence="3">The sequence shown here is derived from an EMBL/GenBank/DDBJ whole genome shotgun (WGS) entry which is preliminary data.</text>
</comment>
<feature type="domain" description="Enoyl reductase (ER)" evidence="2">
    <location>
        <begin position="10"/>
        <end position="337"/>
    </location>
</feature>
<dbReference type="PANTHER" id="PTHR44054:SF1">
    <property type="entry name" value="SYNAPTIC VESICLE MEMBRANE PROTEIN VAT-1 HOMOLOG"/>
    <property type="match status" value="1"/>
</dbReference>
<dbReference type="InterPro" id="IPR002364">
    <property type="entry name" value="Quin_OxRdtase/zeta-crystal_CS"/>
</dbReference>
<accession>A0ABN1ZMG4</accession>
<organism evidence="3 4">
    <name type="scientific">Dactylosporangium maewongense</name>
    <dbReference type="NCBI Taxonomy" id="634393"/>
    <lineage>
        <taxon>Bacteria</taxon>
        <taxon>Bacillati</taxon>
        <taxon>Actinomycetota</taxon>
        <taxon>Actinomycetes</taxon>
        <taxon>Micromonosporales</taxon>
        <taxon>Micromonosporaceae</taxon>
        <taxon>Dactylosporangium</taxon>
    </lineage>
</organism>
<dbReference type="InterPro" id="IPR020843">
    <property type="entry name" value="ER"/>
</dbReference>
<evidence type="ECO:0000259" key="2">
    <source>
        <dbReference type="SMART" id="SM00829"/>
    </source>
</evidence>
<proteinExistence type="predicted"/>
<dbReference type="CDD" id="cd08275">
    <property type="entry name" value="MDR3"/>
    <property type="match status" value="1"/>
</dbReference>